<dbReference type="GO" id="GO:0005344">
    <property type="term" value="F:oxygen carrier activity"/>
    <property type="evidence" value="ECO:0007669"/>
    <property type="project" value="UniProtKB-UniRule"/>
</dbReference>
<evidence type="ECO:0000256" key="9">
    <source>
        <dbReference type="ARBA" id="ARBA00022857"/>
    </source>
</evidence>
<dbReference type="GO" id="GO:0009636">
    <property type="term" value="P:response to toxic substance"/>
    <property type="evidence" value="ECO:0007669"/>
    <property type="project" value="UniProtKB-KW"/>
</dbReference>
<dbReference type="EC" id="1.14.12.17" evidence="15"/>
<organism evidence="18 19">
    <name type="scientific">Lederbergia citrea</name>
    <dbReference type="NCBI Taxonomy" id="2833581"/>
    <lineage>
        <taxon>Bacteria</taxon>
        <taxon>Bacillati</taxon>
        <taxon>Bacillota</taxon>
        <taxon>Bacilli</taxon>
        <taxon>Bacillales</taxon>
        <taxon>Bacillaceae</taxon>
        <taxon>Lederbergia</taxon>
    </lineage>
</organism>
<comment type="cofactor">
    <cofactor evidence="15">
        <name>FAD</name>
        <dbReference type="ChEBI" id="CHEBI:57692"/>
    </cofactor>
    <text evidence="15">Binds 1 FAD per subunit.</text>
</comment>
<dbReference type="InterPro" id="IPR001433">
    <property type="entry name" value="OxRdtase_FAD/NAD-bd"/>
</dbReference>
<dbReference type="InterPro" id="IPR017927">
    <property type="entry name" value="FAD-bd_FR_type"/>
</dbReference>
<keyword evidence="6 15" id="KW-0285">Flavoprotein</keyword>
<comment type="catalytic activity">
    <reaction evidence="14 15">
        <text>2 nitric oxide + NADPH + 2 O2 = 2 nitrate + NADP(+) + H(+)</text>
        <dbReference type="Rhea" id="RHEA:19465"/>
        <dbReference type="ChEBI" id="CHEBI:15378"/>
        <dbReference type="ChEBI" id="CHEBI:15379"/>
        <dbReference type="ChEBI" id="CHEBI:16480"/>
        <dbReference type="ChEBI" id="CHEBI:17632"/>
        <dbReference type="ChEBI" id="CHEBI:57783"/>
        <dbReference type="ChEBI" id="CHEBI:58349"/>
        <dbReference type="EC" id="1.14.12.17"/>
    </reaction>
</comment>
<dbReference type="AlphaFoldDB" id="A0A942UT88"/>
<sequence length="407" mass="44931">MALSKKTIDIIKSTAPVLEVHGVTITSVFYKNMFANHPELLNIFNHSNQSQGRQQTALANMVYAAAQNIDCLESLLPAVKMVAHKHRGLGVKPEHYPIVGQHLLGAIKEVLGDAATDEIIDAWADAYGVIAQVFIDVEADMYEAAEEQAGGWDGFKEFTVADKVKESDVITSFYLKAVNGKAIPTFKPGQYITVRIHIPGETYALNRQYSLSCAPGRDYFRISVKREADFKPNGKVSNFLHDHIFVGDKIEISAPAGDFYLEIEEDAPLSLISGGVGLTPMMSMLDAIVNTNSNRKVTFIHSARNEALHAFAAEAMEMTEKLANGEIYYGYENPINAAGIHHFTGYISQEFLAEKVDKDTICYICGPVPFLKNVVNMLASLGIPETNIRYEFFGPAMALEKEKQEAK</sequence>
<gene>
    <name evidence="18" type="primary">hmpA</name>
    <name evidence="15" type="synonym">hmp</name>
    <name evidence="18" type="ORF">KHA91_18225</name>
</gene>
<evidence type="ECO:0000259" key="16">
    <source>
        <dbReference type="PROSITE" id="PS01033"/>
    </source>
</evidence>
<feature type="binding site" evidence="15">
    <location>
        <position position="191"/>
    </location>
    <ligand>
        <name>FAD</name>
        <dbReference type="ChEBI" id="CHEBI:57692"/>
    </ligand>
</feature>
<dbReference type="PANTHER" id="PTHR43396">
    <property type="entry name" value="FLAVOHEMOPROTEIN"/>
    <property type="match status" value="1"/>
</dbReference>
<dbReference type="PANTHER" id="PTHR43396:SF3">
    <property type="entry name" value="FLAVOHEMOPROTEIN"/>
    <property type="match status" value="1"/>
</dbReference>
<evidence type="ECO:0000256" key="13">
    <source>
        <dbReference type="ARBA" id="ARBA00048649"/>
    </source>
</evidence>
<dbReference type="SUPFAM" id="SSF63380">
    <property type="entry name" value="Riboflavin synthase domain-like"/>
    <property type="match status" value="1"/>
</dbReference>
<keyword evidence="4 15" id="KW-0349">Heme</keyword>
<feature type="binding site" evidence="15">
    <location>
        <begin position="207"/>
        <end position="210"/>
    </location>
    <ligand>
        <name>FAD</name>
        <dbReference type="ChEBI" id="CHEBI:57692"/>
    </ligand>
</feature>
<keyword evidence="15" id="KW-0216">Detoxification</keyword>
<evidence type="ECO:0000256" key="14">
    <source>
        <dbReference type="ARBA" id="ARBA00049433"/>
    </source>
</evidence>
<comment type="cofactor">
    <cofactor evidence="15">
        <name>heme b</name>
        <dbReference type="ChEBI" id="CHEBI:60344"/>
    </cofactor>
    <text evidence="15">Binds 1 heme b (iron(II)-protoporphyrin IX) group per subunit.</text>
</comment>
<keyword evidence="3 15" id="KW-0813">Transport</keyword>
<dbReference type="SUPFAM" id="SSF52343">
    <property type="entry name" value="Ferredoxin reductase-like, C-terminal NADP-linked domain"/>
    <property type="match status" value="1"/>
</dbReference>
<keyword evidence="5 15" id="KW-0561">Oxygen transport</keyword>
<dbReference type="HAMAP" id="MF_01252">
    <property type="entry name" value="Hmp"/>
    <property type="match status" value="1"/>
</dbReference>
<feature type="site" description="Influences the redox potential of the prosthetic heme and FAD groups" evidence="15">
    <location>
        <position position="85"/>
    </location>
</feature>
<dbReference type="PRINTS" id="PR00410">
    <property type="entry name" value="PHEHYDRXLASE"/>
</dbReference>
<feature type="site" description="Influences the redox potential of the prosthetic heme and FAD groups" evidence="15">
    <location>
        <position position="391"/>
    </location>
</feature>
<comment type="domain">
    <text evidence="15">Consists of two distinct domains; an N-terminal heme-containing oxygen-binding domain and a C-terminal reductase domain with binding sites for FAD and NAD(P)H.</text>
</comment>
<dbReference type="EMBL" id="JAGYPN010000004">
    <property type="protein sequence ID" value="MBS4224651.1"/>
    <property type="molecule type" value="Genomic_DNA"/>
</dbReference>
<dbReference type="CDD" id="cd06184">
    <property type="entry name" value="flavohem_like_fad_nad_binding"/>
    <property type="match status" value="1"/>
</dbReference>
<dbReference type="Gene3D" id="2.40.30.10">
    <property type="entry name" value="Translation factors"/>
    <property type="match status" value="1"/>
</dbReference>
<evidence type="ECO:0000256" key="2">
    <source>
        <dbReference type="ARBA" id="ARBA00008414"/>
    </source>
</evidence>
<dbReference type="InterPro" id="IPR000971">
    <property type="entry name" value="Globin"/>
</dbReference>
<evidence type="ECO:0000256" key="15">
    <source>
        <dbReference type="HAMAP-Rule" id="MF_01252"/>
    </source>
</evidence>
<comment type="catalytic activity">
    <reaction evidence="13 15">
        <text>2 nitric oxide + NADH + 2 O2 = 2 nitrate + NAD(+) + H(+)</text>
        <dbReference type="Rhea" id="RHEA:19469"/>
        <dbReference type="ChEBI" id="CHEBI:15378"/>
        <dbReference type="ChEBI" id="CHEBI:15379"/>
        <dbReference type="ChEBI" id="CHEBI:16480"/>
        <dbReference type="ChEBI" id="CHEBI:17632"/>
        <dbReference type="ChEBI" id="CHEBI:57540"/>
        <dbReference type="ChEBI" id="CHEBI:57945"/>
        <dbReference type="EC" id="1.14.12.17"/>
    </reaction>
</comment>
<keyword evidence="19" id="KW-1185">Reference proteome</keyword>
<evidence type="ECO:0000256" key="4">
    <source>
        <dbReference type="ARBA" id="ARBA00022617"/>
    </source>
</evidence>
<dbReference type="GO" id="GO:0046872">
    <property type="term" value="F:metal ion binding"/>
    <property type="evidence" value="ECO:0007669"/>
    <property type="project" value="UniProtKB-KW"/>
</dbReference>
<comment type="function">
    <text evidence="15">Is involved in NO detoxification in an aerobic process, termed nitric oxide dioxygenase (NOD) reaction that utilizes O(2) and NAD(P)H to convert NO to nitrate, which protects the bacterium from various noxious nitrogen compounds. Therefore, plays a central role in the inducible response to nitrosative stress.</text>
</comment>
<dbReference type="SUPFAM" id="SSF46458">
    <property type="entry name" value="Globin-like"/>
    <property type="match status" value="1"/>
</dbReference>
<dbReference type="InterPro" id="IPR008333">
    <property type="entry name" value="Cbr1-like_FAD-bd_dom"/>
</dbReference>
<evidence type="ECO:0000313" key="19">
    <source>
        <dbReference type="Proteomes" id="UP000676456"/>
    </source>
</evidence>
<feature type="active site" description="Charge relay system" evidence="15">
    <location>
        <position position="96"/>
    </location>
</feature>
<feature type="site" description="Involved in heme-bound ligand stabilization and O-O bond activation" evidence="15">
    <location>
        <position position="30"/>
    </location>
</feature>
<feature type="domain" description="Globin" evidence="16">
    <location>
        <begin position="2"/>
        <end position="139"/>
    </location>
</feature>
<dbReference type="Gene3D" id="3.40.50.80">
    <property type="entry name" value="Nucleotide-binding domain of ferredoxin-NADP reductase (FNR) module"/>
    <property type="match status" value="1"/>
</dbReference>
<evidence type="ECO:0000256" key="6">
    <source>
        <dbReference type="ARBA" id="ARBA00022630"/>
    </source>
</evidence>
<dbReference type="PROSITE" id="PS01033">
    <property type="entry name" value="GLOBIN"/>
    <property type="match status" value="1"/>
</dbReference>
<dbReference type="InterPro" id="IPR023950">
    <property type="entry name" value="Hmp"/>
</dbReference>
<dbReference type="GO" id="GO:0071500">
    <property type="term" value="P:cellular response to nitrosative stress"/>
    <property type="evidence" value="ECO:0007669"/>
    <property type="project" value="TreeGrafter"/>
</dbReference>
<comment type="similarity">
    <text evidence="1 15">In the C-terminal section; belongs to the flavoprotein pyridine nucleotide cytochrome reductase family.</text>
</comment>
<dbReference type="InterPro" id="IPR017938">
    <property type="entry name" value="Riboflavin_synthase-like_b-brl"/>
</dbReference>
<dbReference type="GO" id="GO:0020037">
    <property type="term" value="F:heme binding"/>
    <property type="evidence" value="ECO:0007669"/>
    <property type="project" value="InterPro"/>
</dbReference>
<dbReference type="Gene3D" id="1.10.490.10">
    <property type="entry name" value="Globins"/>
    <property type="match status" value="1"/>
</dbReference>
<evidence type="ECO:0000256" key="3">
    <source>
        <dbReference type="ARBA" id="ARBA00022448"/>
    </source>
</evidence>
<keyword evidence="12 15" id="KW-0520">NAD</keyword>
<dbReference type="GO" id="GO:0019825">
    <property type="term" value="F:oxygen binding"/>
    <property type="evidence" value="ECO:0007669"/>
    <property type="project" value="InterPro"/>
</dbReference>
<dbReference type="PROSITE" id="PS51384">
    <property type="entry name" value="FAD_FR"/>
    <property type="match status" value="1"/>
</dbReference>
<feature type="domain" description="FAD-binding FR-type" evidence="17">
    <location>
        <begin position="153"/>
        <end position="262"/>
    </location>
</feature>
<dbReference type="Proteomes" id="UP000676456">
    <property type="component" value="Unassembled WGS sequence"/>
</dbReference>
<dbReference type="InterPro" id="IPR012292">
    <property type="entry name" value="Globin/Proto"/>
</dbReference>
<evidence type="ECO:0000259" key="17">
    <source>
        <dbReference type="PROSITE" id="PS51384"/>
    </source>
</evidence>
<dbReference type="InterPro" id="IPR009050">
    <property type="entry name" value="Globin-like_sf"/>
</dbReference>
<comment type="similarity">
    <text evidence="2 15">Belongs to the globin family. Two-domain flavohemoproteins subfamily.</text>
</comment>
<evidence type="ECO:0000256" key="1">
    <source>
        <dbReference type="ARBA" id="ARBA00006401"/>
    </source>
</evidence>
<keyword evidence="7 15" id="KW-0479">Metal-binding</keyword>
<dbReference type="FunFam" id="2.40.30.10:FF:000034">
    <property type="entry name" value="Flavohemoprotein"/>
    <property type="match status" value="1"/>
</dbReference>
<evidence type="ECO:0000256" key="12">
    <source>
        <dbReference type="ARBA" id="ARBA00023027"/>
    </source>
</evidence>
<evidence type="ECO:0000313" key="18">
    <source>
        <dbReference type="EMBL" id="MBS4224651.1"/>
    </source>
</evidence>
<dbReference type="Pfam" id="PF00042">
    <property type="entry name" value="Globin"/>
    <property type="match status" value="1"/>
</dbReference>
<dbReference type="CDD" id="cd14777">
    <property type="entry name" value="Yhb1-globin-like"/>
    <property type="match status" value="1"/>
</dbReference>
<dbReference type="Pfam" id="PF00175">
    <property type="entry name" value="NAD_binding_1"/>
    <property type="match status" value="1"/>
</dbReference>
<feature type="region of interest" description="Reductase" evidence="15">
    <location>
        <begin position="150"/>
        <end position="407"/>
    </location>
</feature>
<comment type="caution">
    <text evidence="18">The sequence shown here is derived from an EMBL/GenBank/DDBJ whole genome shotgun (WGS) entry which is preliminary data.</text>
</comment>
<keyword evidence="11 15" id="KW-0408">Iron</keyword>
<evidence type="ECO:0000256" key="10">
    <source>
        <dbReference type="ARBA" id="ARBA00023002"/>
    </source>
</evidence>
<evidence type="ECO:0000256" key="5">
    <source>
        <dbReference type="ARBA" id="ARBA00022621"/>
    </source>
</evidence>
<feature type="active site" description="Charge relay system" evidence="15">
    <location>
        <position position="138"/>
    </location>
</feature>
<dbReference type="InterPro" id="IPR039261">
    <property type="entry name" value="FNR_nucleotide-bd"/>
</dbReference>
<feature type="binding site" evidence="15">
    <location>
        <begin position="392"/>
        <end position="395"/>
    </location>
    <ligand>
        <name>FAD</name>
        <dbReference type="ChEBI" id="CHEBI:57692"/>
    </ligand>
</feature>
<dbReference type="GO" id="GO:0008941">
    <property type="term" value="F:nitric oxide dioxygenase NAD(P)H activity"/>
    <property type="evidence" value="ECO:0007669"/>
    <property type="project" value="UniProtKB-UniRule"/>
</dbReference>
<reference evidence="18 19" key="1">
    <citation type="submission" date="2021-05" db="EMBL/GenBank/DDBJ databases">
        <title>Novel Bacillus species.</title>
        <authorList>
            <person name="Liu G."/>
        </authorList>
    </citation>
    <scope>NUCLEOTIDE SEQUENCE [LARGE SCALE GENOMIC DNA]</scope>
    <source>
        <strain evidence="18 19">FJAT-49682</strain>
    </source>
</reference>
<dbReference type="RefSeq" id="WP_213099695.1">
    <property type="nucleotide sequence ID" value="NZ_JAGYPH010000004.1"/>
</dbReference>
<dbReference type="NCBIfam" id="NF009805">
    <property type="entry name" value="PRK13289.1"/>
    <property type="match status" value="1"/>
</dbReference>
<feature type="binding site" description="proximal binding residue" evidence="15">
    <location>
        <position position="86"/>
    </location>
    <ligand>
        <name>heme b</name>
        <dbReference type="ChEBI" id="CHEBI:60344"/>
    </ligand>
    <ligandPart>
        <name>Fe</name>
        <dbReference type="ChEBI" id="CHEBI:18248"/>
    </ligandPart>
</feature>
<evidence type="ECO:0000256" key="8">
    <source>
        <dbReference type="ARBA" id="ARBA00022827"/>
    </source>
</evidence>
<keyword evidence="9 15" id="KW-0521">NADP</keyword>
<dbReference type="Pfam" id="PF00970">
    <property type="entry name" value="FAD_binding_6"/>
    <property type="match status" value="1"/>
</dbReference>
<accession>A0A942UT88</accession>
<keyword evidence="10 15" id="KW-0560">Oxidoreductase</keyword>
<dbReference type="FunFam" id="1.10.490.10:FF:000003">
    <property type="entry name" value="Flavohemoprotein"/>
    <property type="match status" value="1"/>
</dbReference>
<proteinExistence type="inferred from homology"/>
<dbReference type="GO" id="GO:0046210">
    <property type="term" value="P:nitric oxide catabolic process"/>
    <property type="evidence" value="ECO:0007669"/>
    <property type="project" value="TreeGrafter"/>
</dbReference>
<dbReference type="GO" id="GO:0071949">
    <property type="term" value="F:FAD binding"/>
    <property type="evidence" value="ECO:0007669"/>
    <property type="project" value="InterPro"/>
</dbReference>
<evidence type="ECO:0000256" key="11">
    <source>
        <dbReference type="ARBA" id="ARBA00023004"/>
    </source>
</evidence>
<evidence type="ECO:0000256" key="7">
    <source>
        <dbReference type="ARBA" id="ARBA00022723"/>
    </source>
</evidence>
<feature type="binding site" evidence="15">
    <location>
        <begin position="275"/>
        <end position="280"/>
    </location>
    <ligand>
        <name>NADP(+)</name>
        <dbReference type="ChEBI" id="CHEBI:58349"/>
    </ligand>
</feature>
<protein>
    <recommendedName>
        <fullName evidence="15">Flavohemoprotein</fullName>
    </recommendedName>
    <alternativeName>
        <fullName evidence="15">Flavohemoglobin</fullName>
    </alternativeName>
    <alternativeName>
        <fullName evidence="15">Hemoglobin-like protein</fullName>
    </alternativeName>
    <alternativeName>
        <fullName evidence="15">Nitric oxide dioxygenase</fullName>
        <shortName evidence="15">NO oxygenase</shortName>
        <shortName evidence="15">NOD</shortName>
        <ecNumber evidence="15">1.14.12.17</ecNumber>
    </alternativeName>
</protein>
<keyword evidence="8 15" id="KW-0274">FAD</keyword>
<name>A0A942UT88_9BACI</name>